<dbReference type="AlphaFoldDB" id="A0A1C7NJB7"/>
<reference evidence="1 2" key="1">
    <citation type="submission" date="2016-03" db="EMBL/GenBank/DDBJ databases">
        <title>Choanephora cucurbitarum.</title>
        <authorList>
            <person name="Min B."/>
            <person name="Park H."/>
            <person name="Park J.-H."/>
            <person name="Shin H.-D."/>
            <person name="Choi I.-G."/>
        </authorList>
    </citation>
    <scope>NUCLEOTIDE SEQUENCE [LARGE SCALE GENOMIC DNA]</scope>
    <source>
        <strain evidence="1 2">KUS-F28377</strain>
    </source>
</reference>
<dbReference type="Proteomes" id="UP000093000">
    <property type="component" value="Unassembled WGS sequence"/>
</dbReference>
<proteinExistence type="predicted"/>
<protein>
    <submittedName>
        <fullName evidence="1">Uncharacterized protein</fullName>
    </submittedName>
</protein>
<sequence>MCGNLLYSSTNVQNSLGPRLFRWCEKKFKEEQEDEVESESILSEVFRLEEKGDKDLTEQLQIMSCKLIMAFNTLTSLQKNALKLSVSNITNFNCTQYSDKYARYLNLAQYKKLTELKAPKIISQEEEEEVKRYFEDAKQAVFEKGEGVQISVSEGAKQQIAYICVMMKNKYTEWQPFLSSDSEEDDESSVASKRKRKRKAGLDKSSIVQVVKELLNAVFGDTLLRWRSGEQITEATKRMGKQNECAATPTTTAIRNLMGRRSDLVAYNEKKVPVCISEVKDGKSSYSSMTQESKNIRCTKSPQVYNALAGGSDSTSGYMYYLKEFEGIDVVLPGKRLKLPIRVKETDELEVTLVAIYELKAFIKEYSSQLLDQLTAAEKATQVYHSPK</sequence>
<evidence type="ECO:0000313" key="2">
    <source>
        <dbReference type="Proteomes" id="UP000093000"/>
    </source>
</evidence>
<evidence type="ECO:0000313" key="1">
    <source>
        <dbReference type="EMBL" id="OBZ89078.1"/>
    </source>
</evidence>
<comment type="caution">
    <text evidence="1">The sequence shown here is derived from an EMBL/GenBank/DDBJ whole genome shotgun (WGS) entry which is preliminary data.</text>
</comment>
<accession>A0A1C7NJB7</accession>
<dbReference type="EMBL" id="LUGH01000115">
    <property type="protein sequence ID" value="OBZ89078.1"/>
    <property type="molecule type" value="Genomic_DNA"/>
</dbReference>
<keyword evidence="2" id="KW-1185">Reference proteome</keyword>
<organism evidence="1 2">
    <name type="scientific">Choanephora cucurbitarum</name>
    <dbReference type="NCBI Taxonomy" id="101091"/>
    <lineage>
        <taxon>Eukaryota</taxon>
        <taxon>Fungi</taxon>
        <taxon>Fungi incertae sedis</taxon>
        <taxon>Mucoromycota</taxon>
        <taxon>Mucoromycotina</taxon>
        <taxon>Mucoromycetes</taxon>
        <taxon>Mucorales</taxon>
        <taxon>Mucorineae</taxon>
        <taxon>Choanephoraceae</taxon>
        <taxon>Choanephoroideae</taxon>
        <taxon>Choanephora</taxon>
    </lineage>
</organism>
<gene>
    <name evidence="1" type="ORF">A0J61_02870</name>
</gene>
<name>A0A1C7NJB7_9FUNG</name>
<dbReference type="OrthoDB" id="2295672at2759"/>
<dbReference type="InParanoid" id="A0A1C7NJB7"/>